<keyword evidence="4" id="KW-1185">Reference proteome</keyword>
<comment type="caution">
    <text evidence="3">The sequence shown here is derived from an EMBL/GenBank/DDBJ whole genome shotgun (WGS) entry which is preliminary data.</text>
</comment>
<keyword evidence="1" id="KW-0812">Transmembrane</keyword>
<feature type="transmembrane region" description="Helical" evidence="1">
    <location>
        <begin position="134"/>
        <end position="157"/>
    </location>
</feature>
<reference evidence="3" key="2">
    <citation type="submission" date="2020-09" db="EMBL/GenBank/DDBJ databases">
        <authorList>
            <person name="Sun Q."/>
            <person name="Zhou Y."/>
        </authorList>
    </citation>
    <scope>NUCLEOTIDE SEQUENCE</scope>
    <source>
        <strain evidence="3">CGMCC 1.15360</strain>
    </source>
</reference>
<dbReference type="InterPro" id="IPR009875">
    <property type="entry name" value="PilZ_domain"/>
</dbReference>
<evidence type="ECO:0000313" key="4">
    <source>
        <dbReference type="Proteomes" id="UP000612349"/>
    </source>
</evidence>
<accession>A0A916Z9Q8</accession>
<reference evidence="3" key="1">
    <citation type="journal article" date="2014" name="Int. J. Syst. Evol. Microbiol.">
        <title>Complete genome sequence of Corynebacterium casei LMG S-19264T (=DSM 44701T), isolated from a smear-ripened cheese.</title>
        <authorList>
            <consortium name="US DOE Joint Genome Institute (JGI-PGF)"/>
            <person name="Walter F."/>
            <person name="Albersmeier A."/>
            <person name="Kalinowski J."/>
            <person name="Ruckert C."/>
        </authorList>
    </citation>
    <scope>NUCLEOTIDE SEQUENCE</scope>
    <source>
        <strain evidence="3">CGMCC 1.15360</strain>
    </source>
</reference>
<dbReference type="SUPFAM" id="SSF141371">
    <property type="entry name" value="PilZ domain-like"/>
    <property type="match status" value="1"/>
</dbReference>
<protein>
    <recommendedName>
        <fullName evidence="2">PilZ domain-containing protein</fullName>
    </recommendedName>
</protein>
<proteinExistence type="predicted"/>
<evidence type="ECO:0000313" key="3">
    <source>
        <dbReference type="EMBL" id="GGD83151.1"/>
    </source>
</evidence>
<keyword evidence="1" id="KW-0472">Membrane</keyword>
<evidence type="ECO:0000256" key="1">
    <source>
        <dbReference type="SAM" id="Phobius"/>
    </source>
</evidence>
<dbReference type="EMBL" id="BMIP01000013">
    <property type="protein sequence ID" value="GGD83151.1"/>
    <property type="molecule type" value="Genomic_DNA"/>
</dbReference>
<dbReference type="GO" id="GO:0035438">
    <property type="term" value="F:cyclic-di-GMP binding"/>
    <property type="evidence" value="ECO:0007669"/>
    <property type="project" value="InterPro"/>
</dbReference>
<organism evidence="3 4">
    <name type="scientific">Croceicoccus mobilis</name>
    <dbReference type="NCBI Taxonomy" id="1703339"/>
    <lineage>
        <taxon>Bacteria</taxon>
        <taxon>Pseudomonadati</taxon>
        <taxon>Pseudomonadota</taxon>
        <taxon>Alphaproteobacteria</taxon>
        <taxon>Sphingomonadales</taxon>
        <taxon>Erythrobacteraceae</taxon>
        <taxon>Croceicoccus</taxon>
    </lineage>
</organism>
<feature type="domain" description="PilZ" evidence="2">
    <location>
        <begin position="16"/>
        <end position="95"/>
    </location>
</feature>
<evidence type="ECO:0000259" key="2">
    <source>
        <dbReference type="Pfam" id="PF07238"/>
    </source>
</evidence>
<dbReference type="AlphaFoldDB" id="A0A916Z9Q8"/>
<dbReference type="RefSeq" id="WP_156522202.1">
    <property type="nucleotide sequence ID" value="NZ_BMIP01000013.1"/>
</dbReference>
<dbReference type="OrthoDB" id="9795572at2"/>
<keyword evidence="1" id="KW-1133">Transmembrane helix</keyword>
<dbReference type="Proteomes" id="UP000612349">
    <property type="component" value="Unassembled WGS sequence"/>
</dbReference>
<gene>
    <name evidence="3" type="ORF">GCM10010990_36520</name>
</gene>
<sequence>MIVAKVFTEDNFGNSRSRPRRSVRVAVQALSNAGEPAVIRNLSQSGLLLETRASLKVGDTFEVDLPIAGDCSAEIVWSEVNRHGCRFLIPISSAAVSAAQLISPYDAEDTIFEEPGGAMEDFFDETVSRPSNKVWHAANFALFMLLLATVLFVVGMMKAAM</sequence>
<dbReference type="Pfam" id="PF07238">
    <property type="entry name" value="PilZ"/>
    <property type="match status" value="1"/>
</dbReference>
<name>A0A916Z9Q8_9SPHN</name>